<evidence type="ECO:0000256" key="1">
    <source>
        <dbReference type="ARBA" id="ARBA00022553"/>
    </source>
</evidence>
<protein>
    <recommendedName>
        <fullName evidence="2">Response regulatory domain-containing protein</fullName>
    </recommendedName>
</protein>
<dbReference type="Gene3D" id="3.40.50.2300">
    <property type="match status" value="1"/>
</dbReference>
<dbReference type="GO" id="GO:0000160">
    <property type="term" value="P:phosphorelay signal transduction system"/>
    <property type="evidence" value="ECO:0007669"/>
    <property type="project" value="InterPro"/>
</dbReference>
<reference evidence="3" key="1">
    <citation type="journal article" date="2015" name="Nature">
        <title>Complex archaea that bridge the gap between prokaryotes and eukaryotes.</title>
        <authorList>
            <person name="Spang A."/>
            <person name="Saw J.H."/>
            <person name="Jorgensen S.L."/>
            <person name="Zaremba-Niedzwiedzka K."/>
            <person name="Martijn J."/>
            <person name="Lind A.E."/>
            <person name="van Eijk R."/>
            <person name="Schleper C."/>
            <person name="Guy L."/>
            <person name="Ettema T.J."/>
        </authorList>
    </citation>
    <scope>NUCLEOTIDE SEQUENCE</scope>
</reference>
<dbReference type="InterPro" id="IPR011006">
    <property type="entry name" value="CheY-like_superfamily"/>
</dbReference>
<dbReference type="InterPro" id="IPR050595">
    <property type="entry name" value="Bact_response_regulator"/>
</dbReference>
<sequence>MESTVFLVEDDEALVENLKIFLEMNEFRLISAINGKEGLSILTKSESLPDIIISDILMPEMDGYDFYMKVAEKSEWSRIPFFFLSGKAEPDDVRFGKMLGANDYITKPFKAKELLNRIKNTIEKSREIAQNSKIIEEELKEILKFEEPSLKKNRRADFFYIFYLTWSDETGPVLKEFYPKNEIPSLNLKELTTQLYSTLIKIYKFEGLSKSKQFAIRVVRDLVDANALVDSLGNNSSESHEDSFMLCAITPNSHYLQSRVIRDVLIKIAEDIKTNKKWDIKHYWEELIEIE</sequence>
<dbReference type="PROSITE" id="PS50110">
    <property type="entry name" value="RESPONSE_REGULATORY"/>
    <property type="match status" value="1"/>
</dbReference>
<feature type="domain" description="Response regulatory" evidence="2">
    <location>
        <begin position="4"/>
        <end position="122"/>
    </location>
</feature>
<dbReference type="PANTHER" id="PTHR44591:SF3">
    <property type="entry name" value="RESPONSE REGULATORY DOMAIN-CONTAINING PROTEIN"/>
    <property type="match status" value="1"/>
</dbReference>
<proteinExistence type="predicted"/>
<dbReference type="SUPFAM" id="SSF52172">
    <property type="entry name" value="CheY-like"/>
    <property type="match status" value="1"/>
</dbReference>
<name>A0A0F9RPU1_9ZZZZ</name>
<comment type="caution">
    <text evidence="3">The sequence shown here is derived from an EMBL/GenBank/DDBJ whole genome shotgun (WGS) entry which is preliminary data.</text>
</comment>
<accession>A0A0F9RPU1</accession>
<organism evidence="3">
    <name type="scientific">marine sediment metagenome</name>
    <dbReference type="NCBI Taxonomy" id="412755"/>
    <lineage>
        <taxon>unclassified sequences</taxon>
        <taxon>metagenomes</taxon>
        <taxon>ecological metagenomes</taxon>
    </lineage>
</organism>
<dbReference type="Pfam" id="PF00072">
    <property type="entry name" value="Response_reg"/>
    <property type="match status" value="1"/>
</dbReference>
<keyword evidence="1" id="KW-0597">Phosphoprotein</keyword>
<dbReference type="PANTHER" id="PTHR44591">
    <property type="entry name" value="STRESS RESPONSE REGULATOR PROTEIN 1"/>
    <property type="match status" value="1"/>
</dbReference>
<evidence type="ECO:0000259" key="2">
    <source>
        <dbReference type="PROSITE" id="PS50110"/>
    </source>
</evidence>
<gene>
    <name evidence="3" type="ORF">LCGC14_0869150</name>
</gene>
<dbReference type="SMART" id="SM00448">
    <property type="entry name" value="REC"/>
    <property type="match status" value="1"/>
</dbReference>
<dbReference type="EMBL" id="LAZR01002677">
    <property type="protein sequence ID" value="KKN26986.1"/>
    <property type="molecule type" value="Genomic_DNA"/>
</dbReference>
<evidence type="ECO:0000313" key="3">
    <source>
        <dbReference type="EMBL" id="KKN26986.1"/>
    </source>
</evidence>
<dbReference type="InterPro" id="IPR001789">
    <property type="entry name" value="Sig_transdc_resp-reg_receiver"/>
</dbReference>
<dbReference type="AlphaFoldDB" id="A0A0F9RPU1"/>